<dbReference type="EC" id="2.3.1.-" evidence="4"/>
<feature type="domain" description="N-acetyltransferase" evidence="3">
    <location>
        <begin position="1"/>
        <end position="164"/>
    </location>
</feature>
<keyword evidence="1 4" id="KW-0808">Transferase</keyword>
<evidence type="ECO:0000259" key="3">
    <source>
        <dbReference type="PROSITE" id="PS51186"/>
    </source>
</evidence>
<sequence length="164" mass="18451">MTLRDAKPADLPAIVDIYNSTIPGRMVTADTEPVSVESRLKWFHDHTPNRRPLLVVEEENGSVIGWISLRDFYGRPAYQCTAEVSIYLNPAVRGKGLGKYLLDTMLKQAPSYGVFNLLGFIFAHNESSLQLFRKAGFEEWGNLKEVAILDDIPRSLIIMGKKIV</sequence>
<keyword evidence="2 4" id="KW-0012">Acyltransferase</keyword>
<accession>A0ABT8R5X0</accession>
<dbReference type="InterPro" id="IPR000182">
    <property type="entry name" value="GNAT_dom"/>
</dbReference>
<comment type="caution">
    <text evidence="4">The sequence shown here is derived from an EMBL/GenBank/DDBJ whole genome shotgun (WGS) entry which is preliminary data.</text>
</comment>
<dbReference type="PANTHER" id="PTHR43072:SF23">
    <property type="entry name" value="UPF0039 PROTEIN C11D3.02C"/>
    <property type="match status" value="1"/>
</dbReference>
<dbReference type="SUPFAM" id="SSF55729">
    <property type="entry name" value="Acyl-CoA N-acyltransferases (Nat)"/>
    <property type="match status" value="1"/>
</dbReference>
<dbReference type="EMBL" id="JAUKPO010000004">
    <property type="protein sequence ID" value="MDO1446608.1"/>
    <property type="molecule type" value="Genomic_DNA"/>
</dbReference>
<evidence type="ECO:0000313" key="4">
    <source>
        <dbReference type="EMBL" id="MDO1446608.1"/>
    </source>
</evidence>
<evidence type="ECO:0000256" key="2">
    <source>
        <dbReference type="ARBA" id="ARBA00023315"/>
    </source>
</evidence>
<evidence type="ECO:0000256" key="1">
    <source>
        <dbReference type="ARBA" id="ARBA00022679"/>
    </source>
</evidence>
<dbReference type="RefSeq" id="WP_302037409.1">
    <property type="nucleotide sequence ID" value="NZ_JAUKPO010000004.1"/>
</dbReference>
<proteinExistence type="predicted"/>
<protein>
    <submittedName>
        <fullName evidence="4">GNAT family N-acetyltransferase</fullName>
        <ecNumber evidence="4">2.3.1.-</ecNumber>
    </submittedName>
</protein>
<reference evidence="4" key="1">
    <citation type="submission" date="2023-07" db="EMBL/GenBank/DDBJ databases">
        <title>The genome sequence of Rhodocytophaga aerolata KACC 12507.</title>
        <authorList>
            <person name="Zhang X."/>
        </authorList>
    </citation>
    <scope>NUCLEOTIDE SEQUENCE</scope>
    <source>
        <strain evidence="4">KACC 12507</strain>
    </source>
</reference>
<name>A0ABT8R5X0_9BACT</name>
<dbReference type="Pfam" id="PF00583">
    <property type="entry name" value="Acetyltransf_1"/>
    <property type="match status" value="1"/>
</dbReference>
<dbReference type="Proteomes" id="UP001168528">
    <property type="component" value="Unassembled WGS sequence"/>
</dbReference>
<dbReference type="CDD" id="cd04301">
    <property type="entry name" value="NAT_SF"/>
    <property type="match status" value="1"/>
</dbReference>
<gene>
    <name evidence="4" type="ORF">Q0590_10125</name>
</gene>
<keyword evidence="5" id="KW-1185">Reference proteome</keyword>
<dbReference type="GO" id="GO:0016746">
    <property type="term" value="F:acyltransferase activity"/>
    <property type="evidence" value="ECO:0007669"/>
    <property type="project" value="UniProtKB-KW"/>
</dbReference>
<evidence type="ECO:0000313" key="5">
    <source>
        <dbReference type="Proteomes" id="UP001168528"/>
    </source>
</evidence>
<dbReference type="InterPro" id="IPR016181">
    <property type="entry name" value="Acyl_CoA_acyltransferase"/>
</dbReference>
<dbReference type="PROSITE" id="PS51186">
    <property type="entry name" value="GNAT"/>
    <property type="match status" value="1"/>
</dbReference>
<dbReference type="PANTHER" id="PTHR43072">
    <property type="entry name" value="N-ACETYLTRANSFERASE"/>
    <property type="match status" value="1"/>
</dbReference>
<dbReference type="Gene3D" id="3.40.630.30">
    <property type="match status" value="1"/>
</dbReference>
<organism evidence="4 5">
    <name type="scientific">Rhodocytophaga aerolata</name>
    <dbReference type="NCBI Taxonomy" id="455078"/>
    <lineage>
        <taxon>Bacteria</taxon>
        <taxon>Pseudomonadati</taxon>
        <taxon>Bacteroidota</taxon>
        <taxon>Cytophagia</taxon>
        <taxon>Cytophagales</taxon>
        <taxon>Rhodocytophagaceae</taxon>
        <taxon>Rhodocytophaga</taxon>
    </lineage>
</organism>